<dbReference type="GeneID" id="34623165"/>
<protein>
    <submittedName>
        <fullName evidence="4">Uncharacterized protein LOC34623165</fullName>
    </submittedName>
</protein>
<dbReference type="InterPro" id="IPR009081">
    <property type="entry name" value="PP-bd_ACP"/>
</dbReference>
<dbReference type="Pfam" id="PF14573">
    <property type="entry name" value="PP-binding_2"/>
    <property type="match status" value="1"/>
</dbReference>
<evidence type="ECO:0000256" key="1">
    <source>
        <dbReference type="SAM" id="MobiDB-lite"/>
    </source>
</evidence>
<feature type="compositionally biased region" description="Low complexity" evidence="1">
    <location>
        <begin position="378"/>
        <end position="399"/>
    </location>
</feature>
<dbReference type="RefSeq" id="XP_026194566.1">
    <property type="nucleotide sequence ID" value="XM_026338781.1"/>
</dbReference>
<dbReference type="Gene3D" id="1.10.1200.10">
    <property type="entry name" value="ACP-like"/>
    <property type="match status" value="1"/>
</dbReference>
<dbReference type="SUPFAM" id="SSF47336">
    <property type="entry name" value="ACP-like"/>
    <property type="match status" value="1"/>
</dbReference>
<reference evidence="4" key="1">
    <citation type="submission" date="2025-08" db="UniProtKB">
        <authorList>
            <consortium name="RefSeq"/>
        </authorList>
    </citation>
    <scope>IDENTIFICATION</scope>
</reference>
<organism evidence="3 4">
    <name type="scientific">Cyclospora cayetanensis</name>
    <dbReference type="NCBI Taxonomy" id="88456"/>
    <lineage>
        <taxon>Eukaryota</taxon>
        <taxon>Sar</taxon>
        <taxon>Alveolata</taxon>
        <taxon>Apicomplexa</taxon>
        <taxon>Conoidasida</taxon>
        <taxon>Coccidia</taxon>
        <taxon>Eucoccidiorida</taxon>
        <taxon>Eimeriorina</taxon>
        <taxon>Eimeriidae</taxon>
        <taxon>Cyclospora</taxon>
    </lineage>
</organism>
<sequence length="669" mass="71625">MPPVSRQLVALAEKYCKEGTTISLSHKFDVLETREERPWDCLDTVEFVLDAEGIYDIVIPDEDADSFECIQDVVDYIVKVGTERAKTGQFKASYGTPAQQLWHQYQQPLRQWDTSDWGPSGGEQTWYGEEENLACSASPAHQAPPVCSTSTETPTASSDIPTVRLTVGQWLLLPVHRRPEPPPQQEEGQQEEQQPHQLQEAPREKQQVTGRSGQGSDTQGAIGLQTFTIEASEDISASLAAAFPLFNPPRDAAAPPLAVASAAWNAIPTAAASAFLTPCPPPFSYRPAAAPALELASHMTAATAEGQRLCIKVRLDGMREVLPAEALWNVISFCASLGGLGGSALGRRFLRGPLISTDADALETPPSPRSETGERRLQQPQQRLQQEQQHQQHQQHKQQQQLLPELLGCSLRHSRLAREAAADAQRLLQEDSPTEAHPLQGAAVAVAATEEDRGGKLVAAFLELASVALETMATGQHQLLHLLHIYSACCLLSGSTAVDSAAAAAAADAAAQAAKTALITEREAPSTTATSAAHRDEVVTVIASGPPSAAAAAAAATATARLALYCLLVSAGSRLKAAVAEGPLPLLSAMAHRYQDFPLLEACYWQLRALVLKQKVSKEWVQQQGAEAPAEGGAPCLVWGPFMAPFSCFEAIVTAERQRKALCLGSPMG</sequence>
<dbReference type="Proteomes" id="UP000515125">
    <property type="component" value="Unplaced"/>
</dbReference>
<feature type="region of interest" description="Disordered" evidence="1">
    <location>
        <begin position="176"/>
        <end position="219"/>
    </location>
</feature>
<feature type="region of interest" description="Disordered" evidence="1">
    <location>
        <begin position="357"/>
        <end position="399"/>
    </location>
</feature>
<proteinExistence type="predicted"/>
<feature type="domain" description="Carrier" evidence="2">
    <location>
        <begin position="4"/>
        <end position="87"/>
    </location>
</feature>
<feature type="compositionally biased region" description="Polar residues" evidence="1">
    <location>
        <begin position="207"/>
        <end position="219"/>
    </location>
</feature>
<name>A0A6P6S349_9EIME</name>
<evidence type="ECO:0000313" key="3">
    <source>
        <dbReference type="Proteomes" id="UP000515125"/>
    </source>
</evidence>
<dbReference type="AlphaFoldDB" id="A0A6P6S349"/>
<feature type="compositionally biased region" description="Polar residues" evidence="1">
    <location>
        <begin position="147"/>
        <end position="160"/>
    </location>
</feature>
<feature type="region of interest" description="Disordered" evidence="1">
    <location>
        <begin position="133"/>
        <end position="161"/>
    </location>
</feature>
<dbReference type="InterPro" id="IPR036736">
    <property type="entry name" value="ACP-like_sf"/>
</dbReference>
<feature type="compositionally biased region" description="Low complexity" evidence="1">
    <location>
        <begin position="185"/>
        <end position="200"/>
    </location>
</feature>
<keyword evidence="3" id="KW-1185">Reference proteome</keyword>
<accession>A0A6P6S349</accession>
<evidence type="ECO:0000259" key="2">
    <source>
        <dbReference type="Pfam" id="PF14573"/>
    </source>
</evidence>
<gene>
    <name evidence="4" type="primary">LOC34623165</name>
</gene>
<dbReference type="OrthoDB" id="448946at2759"/>
<evidence type="ECO:0000313" key="4">
    <source>
        <dbReference type="RefSeq" id="XP_026194566.1"/>
    </source>
</evidence>